<organism evidence="1 2">
    <name type="scientific">Gluconobacter oxydans</name>
    <name type="common">Gluconobacter suboxydans</name>
    <dbReference type="NCBI Taxonomy" id="442"/>
    <lineage>
        <taxon>Bacteria</taxon>
        <taxon>Pseudomonadati</taxon>
        <taxon>Pseudomonadota</taxon>
        <taxon>Alphaproteobacteria</taxon>
        <taxon>Acetobacterales</taxon>
        <taxon>Acetobacteraceae</taxon>
        <taxon>Gluconobacter</taxon>
    </lineage>
</organism>
<proteinExistence type="predicted"/>
<gene>
    <name evidence="1" type="ORF">AD931_01425</name>
</gene>
<protein>
    <submittedName>
        <fullName evidence="1">Uncharacterized protein</fullName>
    </submittedName>
</protein>
<sequence length="149" mass="15749">MPTEALLATEATRAAWPARYYTSYDRTAPQPTSVTGWWDVWDMSDVSNVPPAADTVALTGAQWSARQPFGAGVQDGQVVAYVPPSAPLSVQVQAETEMGWIHQQASLAAAMGQSFTQAMRDYVTAVSAIAAGSDTTTAALPTRPADIMA</sequence>
<comment type="caution">
    <text evidence="1">The sequence shown here is derived from an EMBL/GenBank/DDBJ whole genome shotgun (WGS) entry which is preliminary data.</text>
</comment>
<evidence type="ECO:0000313" key="1">
    <source>
        <dbReference type="EMBL" id="KXV10415.1"/>
    </source>
</evidence>
<dbReference type="EMBL" id="LHZD01000010">
    <property type="protein sequence ID" value="KXV10415.1"/>
    <property type="molecule type" value="Genomic_DNA"/>
</dbReference>
<reference evidence="1 2" key="1">
    <citation type="submission" date="2015-06" db="EMBL/GenBank/DDBJ databases">
        <title>Improved classification and identification of acetic acid bacteria using matrix-assisted laser desorption/ionization time-of-flight mass spectrometry; Gluconobacter nephelii and Gluconobacter uchimurae are later heterotypic synonyms of Gluconobacter japonicus and Gluconobacter oxydans, respectively.</title>
        <authorList>
            <person name="Li L."/>
            <person name="Cleenwerck I."/>
            <person name="De Vuyst L."/>
            <person name="Vandamme P."/>
        </authorList>
    </citation>
    <scope>NUCLEOTIDE SEQUENCE [LARGE SCALE GENOMIC DNA]</scope>
    <source>
        <strain evidence="1 2">LMG 1386</strain>
    </source>
</reference>
<accession>A0AB34XKB5</accession>
<dbReference type="AlphaFoldDB" id="A0AB34XKB5"/>
<name>A0AB34XKB5_GLUOY</name>
<dbReference type="Proteomes" id="UP000075394">
    <property type="component" value="Unassembled WGS sequence"/>
</dbReference>
<evidence type="ECO:0000313" key="2">
    <source>
        <dbReference type="Proteomes" id="UP000075394"/>
    </source>
</evidence>